<name>A0A3E0WPX5_9GAMM</name>
<evidence type="ECO:0000313" key="1">
    <source>
        <dbReference type="EMBL" id="RFA34878.1"/>
    </source>
</evidence>
<evidence type="ECO:0000313" key="2">
    <source>
        <dbReference type="Proteomes" id="UP000256763"/>
    </source>
</evidence>
<sequence>MLKDVAPTSLLAVGERAQQLAAVYRAEHPHCRLEALAPDTATDAIADLGQYDLALLDGLFEDATRSDISRLIAGLRDIYARQILAVLPVAQENWHHRDMIGLGFSGICAARGRPGRWSYFSSISQRIKPRPIG</sequence>
<proteinExistence type="predicted"/>
<keyword evidence="2" id="KW-1185">Reference proteome</keyword>
<gene>
    <name evidence="1" type="ORF">CAL65_14390</name>
</gene>
<dbReference type="OrthoDB" id="5609094at2"/>
<dbReference type="Pfam" id="PF19742">
    <property type="entry name" value="DUF6231"/>
    <property type="match status" value="1"/>
</dbReference>
<dbReference type="EMBL" id="NFZW01000014">
    <property type="protein sequence ID" value="RFA34878.1"/>
    <property type="molecule type" value="Genomic_DNA"/>
</dbReference>
<dbReference type="Proteomes" id="UP000256763">
    <property type="component" value="Unassembled WGS sequence"/>
</dbReference>
<dbReference type="RefSeq" id="WP_116302728.1">
    <property type="nucleotide sequence ID" value="NZ_NFZV01000013.1"/>
</dbReference>
<accession>A0A3E0WPX5</accession>
<dbReference type="InterPro" id="IPR046199">
    <property type="entry name" value="DUF6231"/>
</dbReference>
<comment type="caution">
    <text evidence="1">The sequence shown here is derived from an EMBL/GenBank/DDBJ whole genome shotgun (WGS) entry which is preliminary data.</text>
</comment>
<organism evidence="1 2">
    <name type="scientific">Alkalilimnicola ehrlichii</name>
    <dbReference type="NCBI Taxonomy" id="351052"/>
    <lineage>
        <taxon>Bacteria</taxon>
        <taxon>Pseudomonadati</taxon>
        <taxon>Pseudomonadota</taxon>
        <taxon>Gammaproteobacteria</taxon>
        <taxon>Chromatiales</taxon>
        <taxon>Ectothiorhodospiraceae</taxon>
        <taxon>Alkalilimnicola</taxon>
    </lineage>
</organism>
<protein>
    <submittedName>
        <fullName evidence="1">Uncharacterized protein</fullName>
    </submittedName>
</protein>
<reference evidence="2" key="1">
    <citation type="submission" date="2017-05" db="EMBL/GenBank/DDBJ databases">
        <authorList>
            <person name="Sharma S."/>
            <person name="Sidhu C."/>
            <person name="Pinnaka A.K."/>
        </authorList>
    </citation>
    <scope>NUCLEOTIDE SEQUENCE [LARGE SCALE GENOMIC DNA]</scope>
    <source>
        <strain evidence="2">AK93</strain>
    </source>
</reference>
<dbReference type="AlphaFoldDB" id="A0A3E0WPX5"/>